<dbReference type="SMART" id="SM00829">
    <property type="entry name" value="PKS_ER"/>
    <property type="match status" value="1"/>
</dbReference>
<dbReference type="InterPro" id="IPR011032">
    <property type="entry name" value="GroES-like_sf"/>
</dbReference>
<dbReference type="PANTHER" id="PTHR45033:SF3">
    <property type="entry name" value="DEHYDROGENASE, PUTATIVE (AFU_ORTHOLOGUE AFUA_2G13270)-RELATED"/>
    <property type="match status" value="1"/>
</dbReference>
<evidence type="ECO:0000313" key="2">
    <source>
        <dbReference type="EMBL" id="ORY86820.1"/>
    </source>
</evidence>
<name>A0A1Y2FS34_PROLT</name>
<dbReference type="InterPro" id="IPR013149">
    <property type="entry name" value="ADH-like_C"/>
</dbReference>
<accession>A0A1Y2FS34</accession>
<evidence type="ECO:0000313" key="3">
    <source>
        <dbReference type="Proteomes" id="UP000193685"/>
    </source>
</evidence>
<feature type="domain" description="Enoyl reductase (ER)" evidence="1">
    <location>
        <begin position="15"/>
        <end position="339"/>
    </location>
</feature>
<dbReference type="RefSeq" id="XP_040727676.1">
    <property type="nucleotide sequence ID" value="XM_040866030.1"/>
</dbReference>
<dbReference type="GO" id="GO:0016491">
    <property type="term" value="F:oxidoreductase activity"/>
    <property type="evidence" value="ECO:0007669"/>
    <property type="project" value="InterPro"/>
</dbReference>
<keyword evidence="3" id="KW-1185">Reference proteome</keyword>
<dbReference type="SUPFAM" id="SSF51735">
    <property type="entry name" value="NAD(P)-binding Rossmann-fold domains"/>
    <property type="match status" value="1"/>
</dbReference>
<dbReference type="Proteomes" id="UP000193685">
    <property type="component" value="Unassembled WGS sequence"/>
</dbReference>
<dbReference type="Gene3D" id="3.90.180.10">
    <property type="entry name" value="Medium-chain alcohol dehydrogenases, catalytic domain"/>
    <property type="match status" value="1"/>
</dbReference>
<reference evidence="2 3" key="1">
    <citation type="submission" date="2016-07" db="EMBL/GenBank/DDBJ databases">
        <title>Pervasive Adenine N6-methylation of Active Genes in Fungi.</title>
        <authorList>
            <consortium name="DOE Joint Genome Institute"/>
            <person name="Mondo S.J."/>
            <person name="Dannebaum R.O."/>
            <person name="Kuo R.C."/>
            <person name="Labutti K."/>
            <person name="Haridas S."/>
            <person name="Kuo A."/>
            <person name="Salamov A."/>
            <person name="Ahrendt S.R."/>
            <person name="Lipzen A."/>
            <person name="Sullivan W."/>
            <person name="Andreopoulos W.B."/>
            <person name="Clum A."/>
            <person name="Lindquist E."/>
            <person name="Daum C."/>
            <person name="Ramamoorthy G.K."/>
            <person name="Gryganskyi A."/>
            <person name="Culley D."/>
            <person name="Magnuson J.K."/>
            <person name="James T.Y."/>
            <person name="O'Malley M.A."/>
            <person name="Stajich J.E."/>
            <person name="Spatafora J.W."/>
            <person name="Visel A."/>
            <person name="Grigoriev I.V."/>
        </authorList>
    </citation>
    <scope>NUCLEOTIDE SEQUENCE [LARGE SCALE GENOMIC DNA]</scope>
    <source>
        <strain evidence="2 3">12-1054</strain>
    </source>
</reference>
<evidence type="ECO:0000259" key="1">
    <source>
        <dbReference type="SMART" id="SM00829"/>
    </source>
</evidence>
<dbReference type="STRING" id="56484.A0A1Y2FS34"/>
<proteinExistence type="predicted"/>
<dbReference type="Pfam" id="PF08240">
    <property type="entry name" value="ADH_N"/>
    <property type="match status" value="1"/>
</dbReference>
<dbReference type="EMBL" id="MCFI01000002">
    <property type="protein sequence ID" value="ORY86820.1"/>
    <property type="molecule type" value="Genomic_DNA"/>
</dbReference>
<dbReference type="PANTHER" id="PTHR45033">
    <property type="match status" value="1"/>
</dbReference>
<dbReference type="OMA" id="LNHHDLW"/>
<sequence length="351" mass="36962">MKQVSIDSSAGGKPGTVWYPLIHADVKEPRATSTQLLIKMLAGALNHRDVFQRQASYPNMSAESPVGADGVGIVVDAKGNSSLAGKRVLLAPGQGWESSPLAPESAYGILGGQKGMPGTFVEYNAIEASEVVECPAHLSDVEAAALPLAGLTAYRAVFSKGGLKSGMTVLITGVGGGVALFALQFAVATGADVWVTSGSEQKLQRAKELGAKGGISYKTEKWGKALAKQLGHIKFDLVIDSAGGNIVADVLPVIAPGAAIVAYGMTVAPKITFSMNAILANIEYRGSTMGSKREFKEMVAFVEKHKIRPVVHKVYQGLESTDEAFVEMRDGNQFGKLVVQIARSEQETSKL</sequence>
<protein>
    <recommendedName>
        <fullName evidence="1">Enoyl reductase (ER) domain-containing protein</fullName>
    </recommendedName>
</protein>
<dbReference type="Pfam" id="PF00107">
    <property type="entry name" value="ADH_zinc_N"/>
    <property type="match status" value="1"/>
</dbReference>
<comment type="caution">
    <text evidence="2">The sequence shown here is derived from an EMBL/GenBank/DDBJ whole genome shotgun (WGS) entry which is preliminary data.</text>
</comment>
<dbReference type="Gene3D" id="3.40.50.720">
    <property type="entry name" value="NAD(P)-binding Rossmann-like Domain"/>
    <property type="match status" value="1"/>
</dbReference>
<dbReference type="OrthoDB" id="449487at2759"/>
<dbReference type="InterPro" id="IPR052711">
    <property type="entry name" value="Zinc_ADH-like"/>
</dbReference>
<dbReference type="InterPro" id="IPR036291">
    <property type="entry name" value="NAD(P)-bd_dom_sf"/>
</dbReference>
<dbReference type="FunFam" id="3.40.50.720:FF:000481">
    <property type="entry name" value="Alcohol dehydrogenase, variant"/>
    <property type="match status" value="1"/>
</dbReference>
<organism evidence="2 3">
    <name type="scientific">Protomyces lactucae-debilis</name>
    <dbReference type="NCBI Taxonomy" id="2754530"/>
    <lineage>
        <taxon>Eukaryota</taxon>
        <taxon>Fungi</taxon>
        <taxon>Dikarya</taxon>
        <taxon>Ascomycota</taxon>
        <taxon>Taphrinomycotina</taxon>
        <taxon>Taphrinomycetes</taxon>
        <taxon>Taphrinales</taxon>
        <taxon>Protomycetaceae</taxon>
        <taxon>Protomyces</taxon>
    </lineage>
</organism>
<dbReference type="GeneID" id="63782629"/>
<dbReference type="InterPro" id="IPR013154">
    <property type="entry name" value="ADH-like_N"/>
</dbReference>
<dbReference type="InterPro" id="IPR020843">
    <property type="entry name" value="ER"/>
</dbReference>
<dbReference type="SUPFAM" id="SSF50129">
    <property type="entry name" value="GroES-like"/>
    <property type="match status" value="1"/>
</dbReference>
<gene>
    <name evidence="2" type="ORF">BCR37DRAFT_125221</name>
</gene>
<dbReference type="AlphaFoldDB" id="A0A1Y2FS34"/>